<protein>
    <submittedName>
        <fullName evidence="1">Chaperone modulator CbpM</fullName>
    </submittedName>
</protein>
<organism evidence="1 2">
    <name type="scientific">Profundicola chukchiensis</name>
    <dbReference type="NCBI Taxonomy" id="2961959"/>
    <lineage>
        <taxon>Bacteria</taxon>
        <taxon>Pseudomonadati</taxon>
        <taxon>Bacteroidota</taxon>
        <taxon>Flavobacteriia</taxon>
        <taxon>Flavobacteriales</taxon>
        <taxon>Weeksellaceae</taxon>
        <taxon>Profundicola</taxon>
    </lineage>
</organism>
<evidence type="ECO:0000313" key="1">
    <source>
        <dbReference type="EMBL" id="MDG4946840.1"/>
    </source>
</evidence>
<dbReference type="Gene3D" id="1.10.1660.10">
    <property type="match status" value="1"/>
</dbReference>
<keyword evidence="2" id="KW-1185">Reference proteome</keyword>
<dbReference type="Pfam" id="PF13591">
    <property type="entry name" value="MerR_2"/>
    <property type="match status" value="1"/>
</dbReference>
<proteinExistence type="predicted"/>
<evidence type="ECO:0000313" key="2">
    <source>
        <dbReference type="Proteomes" id="UP001152599"/>
    </source>
</evidence>
<sequence>METRYIKITEFCENEKIETSFLLELNREGLLRLEKQEEVEYIDQNDLPQIEMFARWHYELGVNLEGIDAMRHMLERMKEMQRQIQILEKKLQL</sequence>
<reference evidence="1" key="1">
    <citation type="submission" date="2022-07" db="EMBL/GenBank/DDBJ databases">
        <title>Description and genome-wide analysis of Profundicola chukchiensis gen. nov., sp. nov., marine bacteria isolated from bottom sediments of the Chukchi Sea.</title>
        <authorList>
            <person name="Romanenko L."/>
            <person name="Otstavnykh N."/>
            <person name="Kurilenko V."/>
            <person name="Eremeev V."/>
            <person name="Velansky P."/>
            <person name="Mikhailov V."/>
            <person name="Isaeva M."/>
        </authorList>
    </citation>
    <scope>NUCLEOTIDE SEQUENCE</scope>
    <source>
        <strain evidence="1">KMM 9713</strain>
    </source>
</reference>
<dbReference type="EMBL" id="JANCMU010000007">
    <property type="protein sequence ID" value="MDG4946840.1"/>
    <property type="molecule type" value="Genomic_DNA"/>
</dbReference>
<accession>A0A9X4MZY9</accession>
<name>A0A9X4MZY9_9FLAO</name>
<dbReference type="Proteomes" id="UP001152599">
    <property type="component" value="Unassembled WGS sequence"/>
</dbReference>
<dbReference type="RefSeq" id="WP_304421153.1">
    <property type="nucleotide sequence ID" value="NZ_JANCMU010000007.1"/>
</dbReference>
<comment type="caution">
    <text evidence="1">The sequence shown here is derived from an EMBL/GenBank/DDBJ whole genome shotgun (WGS) entry which is preliminary data.</text>
</comment>
<dbReference type="AlphaFoldDB" id="A0A9X4MZY9"/>
<gene>
    <name evidence="1" type="ORF">NMK71_10465</name>
</gene>